<keyword evidence="7" id="KW-1185">Reference proteome</keyword>
<dbReference type="Pfam" id="PF00701">
    <property type="entry name" value="DHDPS"/>
    <property type="match status" value="1"/>
</dbReference>
<evidence type="ECO:0000256" key="5">
    <source>
        <dbReference type="PIRSR" id="PIRSR001365-2"/>
    </source>
</evidence>
<keyword evidence="1 3" id="KW-0456">Lyase</keyword>
<dbReference type="PRINTS" id="PR00146">
    <property type="entry name" value="DHPICSNTHASE"/>
</dbReference>
<dbReference type="Gene3D" id="3.20.20.70">
    <property type="entry name" value="Aldolase class I"/>
    <property type="match status" value="1"/>
</dbReference>
<dbReference type="EMBL" id="SIHJ01000006">
    <property type="protein sequence ID" value="TWT29778.1"/>
    <property type="molecule type" value="Genomic_DNA"/>
</dbReference>
<gene>
    <name evidence="6" type="primary">yagE</name>
    <name evidence="6" type="ORF">KOR34_50960</name>
</gene>
<accession>A0A5C5UUJ1</accession>
<feature type="active site" description="Proton donor/acceptor" evidence="4">
    <location>
        <position position="125"/>
    </location>
</feature>
<dbReference type="GO" id="GO:0019262">
    <property type="term" value="P:N-acetylneuraminate catabolic process"/>
    <property type="evidence" value="ECO:0007669"/>
    <property type="project" value="TreeGrafter"/>
</dbReference>
<comment type="caution">
    <text evidence="6">The sequence shown here is derived from an EMBL/GenBank/DDBJ whole genome shotgun (WGS) entry which is preliminary data.</text>
</comment>
<protein>
    <submittedName>
        <fullName evidence="6">Putative 2-keto-3-deoxy-galactonate aldolase YagE</fullName>
        <ecNumber evidence="6">4.1.2.-</ecNumber>
    </submittedName>
</protein>
<dbReference type="SMART" id="SM01130">
    <property type="entry name" value="DHDPS"/>
    <property type="match status" value="1"/>
</dbReference>
<dbReference type="SUPFAM" id="SSF51569">
    <property type="entry name" value="Aldolase"/>
    <property type="match status" value="1"/>
</dbReference>
<dbReference type="InterPro" id="IPR002220">
    <property type="entry name" value="DapA-like"/>
</dbReference>
<dbReference type="InterPro" id="IPR020625">
    <property type="entry name" value="Schiff_base-form_aldolases_AS"/>
</dbReference>
<evidence type="ECO:0000256" key="3">
    <source>
        <dbReference type="PIRNR" id="PIRNR001365"/>
    </source>
</evidence>
<feature type="active site" description="Schiff-base intermediate with substrate" evidence="4">
    <location>
        <position position="153"/>
    </location>
</feature>
<keyword evidence="2" id="KW-0704">Schiff base</keyword>
<feature type="binding site" evidence="5">
    <location>
        <position position="197"/>
    </location>
    <ligand>
        <name>pyruvate</name>
        <dbReference type="ChEBI" id="CHEBI:15361"/>
    </ligand>
</feature>
<evidence type="ECO:0000313" key="7">
    <source>
        <dbReference type="Proteomes" id="UP000316714"/>
    </source>
</evidence>
<dbReference type="PIRSF" id="PIRSF001365">
    <property type="entry name" value="DHDPS"/>
    <property type="match status" value="1"/>
</dbReference>
<feature type="binding site" evidence="5">
    <location>
        <position position="37"/>
    </location>
    <ligand>
        <name>pyruvate</name>
        <dbReference type="ChEBI" id="CHEBI:15361"/>
    </ligand>
</feature>
<name>A0A5C5UUJ1_9BACT</name>
<dbReference type="GO" id="GO:0008747">
    <property type="term" value="F:N-acetylneuraminate lyase activity"/>
    <property type="evidence" value="ECO:0007669"/>
    <property type="project" value="TreeGrafter"/>
</dbReference>
<dbReference type="GO" id="GO:0005829">
    <property type="term" value="C:cytosol"/>
    <property type="evidence" value="ECO:0007669"/>
    <property type="project" value="TreeGrafter"/>
</dbReference>
<dbReference type="InterPro" id="IPR013785">
    <property type="entry name" value="Aldolase_TIM"/>
</dbReference>
<organism evidence="6 7">
    <name type="scientific">Posidoniimonas corsicana</name>
    <dbReference type="NCBI Taxonomy" id="1938618"/>
    <lineage>
        <taxon>Bacteria</taxon>
        <taxon>Pseudomonadati</taxon>
        <taxon>Planctomycetota</taxon>
        <taxon>Planctomycetia</taxon>
        <taxon>Pirellulales</taxon>
        <taxon>Lacipirellulaceae</taxon>
        <taxon>Posidoniimonas</taxon>
    </lineage>
</organism>
<dbReference type="CDD" id="cd00408">
    <property type="entry name" value="DHDPS-like"/>
    <property type="match status" value="1"/>
</dbReference>
<evidence type="ECO:0000256" key="2">
    <source>
        <dbReference type="ARBA" id="ARBA00023270"/>
    </source>
</evidence>
<dbReference type="PANTHER" id="PTHR42849">
    <property type="entry name" value="N-ACETYLNEURAMINATE LYASE"/>
    <property type="match status" value="1"/>
</dbReference>
<dbReference type="Proteomes" id="UP000316714">
    <property type="component" value="Unassembled WGS sequence"/>
</dbReference>
<evidence type="ECO:0000256" key="4">
    <source>
        <dbReference type="PIRSR" id="PIRSR001365-1"/>
    </source>
</evidence>
<dbReference type="AlphaFoldDB" id="A0A5C5UUJ1"/>
<comment type="similarity">
    <text evidence="3">Belongs to the DapA family.</text>
</comment>
<sequence length="295" mass="31163">MVTPLTADGELDVVGLQRLVEHILQGGVHGLFVLGTTGEGPLLSGRLQRDLIDRVCDLVAGRAPVLVGVTDTSLAESILLARHAHAAGASAAVYAPPCYFPVSQVDLLRCIEQLAIQSPLPVVMYNMPALTKASFQADTVRRMASDPRVIGFKDSSGDLEQFEAMRDASASRPDWAMMTGPELLLKQSLEMGGTGGVCGGANLFPRLFVDLYKAVVEGNHEQAEELQLVVERLDALYRLSADGGTGCIQGLKAGLEEISICGRTMAAPHAALPTSRQAEVQAVISDVSEAMAAGV</sequence>
<dbReference type="EC" id="4.1.2.-" evidence="6"/>
<dbReference type="PROSITE" id="PS00666">
    <property type="entry name" value="DHDPS_2"/>
    <property type="match status" value="1"/>
</dbReference>
<reference evidence="6 7" key="1">
    <citation type="submission" date="2019-02" db="EMBL/GenBank/DDBJ databases">
        <title>Deep-cultivation of Planctomycetes and their phenomic and genomic characterization uncovers novel biology.</title>
        <authorList>
            <person name="Wiegand S."/>
            <person name="Jogler M."/>
            <person name="Boedeker C."/>
            <person name="Pinto D."/>
            <person name="Vollmers J."/>
            <person name="Rivas-Marin E."/>
            <person name="Kohn T."/>
            <person name="Peeters S.H."/>
            <person name="Heuer A."/>
            <person name="Rast P."/>
            <person name="Oberbeckmann S."/>
            <person name="Bunk B."/>
            <person name="Jeske O."/>
            <person name="Meyerdierks A."/>
            <person name="Storesund J.E."/>
            <person name="Kallscheuer N."/>
            <person name="Luecker S."/>
            <person name="Lage O.M."/>
            <person name="Pohl T."/>
            <person name="Merkel B.J."/>
            <person name="Hornburger P."/>
            <person name="Mueller R.-W."/>
            <person name="Bruemmer F."/>
            <person name="Labrenz M."/>
            <person name="Spormann A.M."/>
            <person name="Op Den Camp H."/>
            <person name="Overmann J."/>
            <person name="Amann R."/>
            <person name="Jetten M.S.M."/>
            <person name="Mascher T."/>
            <person name="Medema M.H."/>
            <person name="Devos D.P."/>
            <person name="Kaster A.-K."/>
            <person name="Ovreas L."/>
            <person name="Rohde M."/>
            <person name="Galperin M.Y."/>
            <person name="Jogler C."/>
        </authorList>
    </citation>
    <scope>NUCLEOTIDE SEQUENCE [LARGE SCALE GENOMIC DNA]</scope>
    <source>
        <strain evidence="6 7">KOR34</strain>
    </source>
</reference>
<evidence type="ECO:0000313" key="6">
    <source>
        <dbReference type="EMBL" id="TWT29778.1"/>
    </source>
</evidence>
<proteinExistence type="inferred from homology"/>
<evidence type="ECO:0000256" key="1">
    <source>
        <dbReference type="ARBA" id="ARBA00023239"/>
    </source>
</evidence>
<dbReference type="PANTHER" id="PTHR42849:SF1">
    <property type="entry name" value="N-ACETYLNEURAMINATE LYASE"/>
    <property type="match status" value="1"/>
</dbReference>